<protein>
    <submittedName>
        <fullName evidence="3">Stage III sporulation protein AF</fullName>
    </submittedName>
</protein>
<feature type="transmembrane region" description="Helical" evidence="2">
    <location>
        <begin position="6"/>
        <end position="26"/>
    </location>
</feature>
<name>A0ABV1AG24_9FIRM</name>
<evidence type="ECO:0000313" key="3">
    <source>
        <dbReference type="EMBL" id="MEQ2356812.1"/>
    </source>
</evidence>
<feature type="compositionally biased region" description="Basic and acidic residues" evidence="1">
    <location>
        <begin position="191"/>
        <end position="200"/>
    </location>
</feature>
<gene>
    <name evidence="3" type="ORF">WMO75_00405</name>
</gene>
<dbReference type="EMBL" id="JBBMEI010000001">
    <property type="protein sequence ID" value="MEQ2356812.1"/>
    <property type="molecule type" value="Genomic_DNA"/>
</dbReference>
<evidence type="ECO:0000256" key="1">
    <source>
        <dbReference type="SAM" id="MobiDB-lite"/>
    </source>
</evidence>
<dbReference type="RefSeq" id="WP_118251944.1">
    <property type="nucleotide sequence ID" value="NZ_JBBMEI010000001.1"/>
</dbReference>
<organism evidence="3 4">
    <name type="scientific">Blautia intestinihominis</name>
    <dbReference type="NCBI Taxonomy" id="3133152"/>
    <lineage>
        <taxon>Bacteria</taxon>
        <taxon>Bacillati</taxon>
        <taxon>Bacillota</taxon>
        <taxon>Clostridia</taxon>
        <taxon>Lachnospirales</taxon>
        <taxon>Lachnospiraceae</taxon>
        <taxon>Blautia</taxon>
    </lineage>
</organism>
<accession>A0ABV1AG24</accession>
<dbReference type="InterPro" id="IPR014245">
    <property type="entry name" value="Spore_III_AF"/>
</dbReference>
<dbReference type="Pfam" id="PF09581">
    <property type="entry name" value="Spore_III_AF"/>
    <property type="match status" value="1"/>
</dbReference>
<dbReference type="Proteomes" id="UP001446032">
    <property type="component" value="Unassembled WGS sequence"/>
</dbReference>
<proteinExistence type="predicted"/>
<reference evidence="3 4" key="1">
    <citation type="submission" date="2024-03" db="EMBL/GenBank/DDBJ databases">
        <title>Human intestinal bacterial collection.</title>
        <authorList>
            <person name="Pauvert C."/>
            <person name="Hitch T.C.A."/>
            <person name="Clavel T."/>
        </authorList>
    </citation>
    <scope>NUCLEOTIDE SEQUENCE [LARGE SCALE GENOMIC DNA]</scope>
    <source>
        <strain evidence="3 4">CLA-AA-H95</strain>
    </source>
</reference>
<feature type="transmembrane region" description="Helical" evidence="2">
    <location>
        <begin position="38"/>
        <end position="55"/>
    </location>
</feature>
<feature type="region of interest" description="Disordered" evidence="1">
    <location>
        <begin position="161"/>
        <end position="200"/>
    </location>
</feature>
<feature type="compositionally biased region" description="Polar residues" evidence="1">
    <location>
        <begin position="175"/>
        <end position="190"/>
    </location>
</feature>
<keyword evidence="2" id="KW-1133">Transmembrane helix</keyword>
<keyword evidence="2" id="KW-0472">Membrane</keyword>
<evidence type="ECO:0000256" key="2">
    <source>
        <dbReference type="SAM" id="Phobius"/>
    </source>
</evidence>
<evidence type="ECO:0000313" key="4">
    <source>
        <dbReference type="Proteomes" id="UP001446032"/>
    </source>
</evidence>
<comment type="caution">
    <text evidence="3">The sequence shown here is derived from an EMBL/GenBank/DDBJ whole genome shotgun (WGS) entry which is preliminary data.</text>
</comment>
<sequence>MKAEIYQWVRILATFYILFTAVLQLMPDRKYERYIRSFMGLLLIYMLCTPLFSFLRGSREMIGDFADYYNEEVHLLEQKETQDLQGFYIRKGFRQELASQIAKKCEDAGIKIQETIVDIEGETISVELKADQNMDGEQERRIQDELRQSFGIEEQNIRIFAEGNDETAVDRDPASGTSSVGDRTSGIQKEQYTKADDPDG</sequence>
<keyword evidence="4" id="KW-1185">Reference proteome</keyword>
<keyword evidence="2" id="KW-0812">Transmembrane</keyword>